<organism evidence="3 4">
    <name type="scientific">Botryobasidium botryosum (strain FD-172 SS1)</name>
    <dbReference type="NCBI Taxonomy" id="930990"/>
    <lineage>
        <taxon>Eukaryota</taxon>
        <taxon>Fungi</taxon>
        <taxon>Dikarya</taxon>
        <taxon>Basidiomycota</taxon>
        <taxon>Agaricomycotina</taxon>
        <taxon>Agaricomycetes</taxon>
        <taxon>Cantharellales</taxon>
        <taxon>Botryobasidiaceae</taxon>
        <taxon>Botryobasidium</taxon>
    </lineage>
</organism>
<feature type="compositionally biased region" description="Basic and acidic residues" evidence="1">
    <location>
        <begin position="363"/>
        <end position="375"/>
    </location>
</feature>
<feature type="compositionally biased region" description="Acidic residues" evidence="1">
    <location>
        <begin position="393"/>
        <end position="406"/>
    </location>
</feature>
<evidence type="ECO:0000259" key="2">
    <source>
        <dbReference type="Pfam" id="PF21762"/>
    </source>
</evidence>
<feature type="region of interest" description="Disordered" evidence="1">
    <location>
        <begin position="358"/>
        <end position="406"/>
    </location>
</feature>
<dbReference type="HOGENOM" id="CLU_046155_0_0_1"/>
<evidence type="ECO:0000256" key="1">
    <source>
        <dbReference type="SAM" id="MobiDB-lite"/>
    </source>
</evidence>
<sequence>MATEVVHGYYRYSDIVYEWHKTIESANDRGALKAFLHPNSMTDNQNPLSKEGVCGVELYMGTMKSGESRLLFSSGQVEYIRYWLHAVGLTPSPIPLPSSHVLLLKSDLRAISPVTYDSPSVLKKALNVITKNNKRLHGAIGGSLADLRKQFEKVRAAWAMKRGVWCAVDFEGWEMDHKLITEFGWSAMRWREDGTMGDAENGHLTVRGTSENFKYVQGNRRHFLFGKSIELSSAAFKKQVTALLTSYLTPPTPGGSPPPLFLIFHDRSQDLEYLASLGFPHTPQFPLPENISEGPPTTGVFAVDTSDLFAALEGESSVDRRSLGRMAALLKVEGIDRLHNAGNDAHFTFEALKTMASGPPLDLQREQRWPGRTEPTEPGVRAPPTVKVKFTPYEEDSDYSDTDGML</sequence>
<feature type="domain" description="Gfd2/YDR514C-like C-terminal" evidence="2">
    <location>
        <begin position="164"/>
        <end position="355"/>
    </location>
</feature>
<dbReference type="PANTHER" id="PTHR28083">
    <property type="entry name" value="GOOD FOR FULL DBP5 ACTIVITY PROTEIN 2"/>
    <property type="match status" value="1"/>
</dbReference>
<dbReference type="Pfam" id="PF21762">
    <property type="entry name" value="DEDDh_C"/>
    <property type="match status" value="1"/>
</dbReference>
<dbReference type="InterPro" id="IPR012337">
    <property type="entry name" value="RNaseH-like_sf"/>
</dbReference>
<dbReference type="InParanoid" id="A0A067MAH1"/>
<dbReference type="GO" id="GO:0005634">
    <property type="term" value="C:nucleus"/>
    <property type="evidence" value="ECO:0007669"/>
    <property type="project" value="TreeGrafter"/>
</dbReference>
<dbReference type="Proteomes" id="UP000027195">
    <property type="component" value="Unassembled WGS sequence"/>
</dbReference>
<dbReference type="InterPro" id="IPR040151">
    <property type="entry name" value="Gfd2/YDR514C-like"/>
</dbReference>
<evidence type="ECO:0000313" key="4">
    <source>
        <dbReference type="Proteomes" id="UP000027195"/>
    </source>
</evidence>
<reference evidence="4" key="1">
    <citation type="journal article" date="2014" name="Proc. Natl. Acad. Sci. U.S.A.">
        <title>Extensive sampling of basidiomycete genomes demonstrates inadequacy of the white-rot/brown-rot paradigm for wood decay fungi.</title>
        <authorList>
            <person name="Riley R."/>
            <person name="Salamov A.A."/>
            <person name="Brown D.W."/>
            <person name="Nagy L.G."/>
            <person name="Floudas D."/>
            <person name="Held B.W."/>
            <person name="Levasseur A."/>
            <person name="Lombard V."/>
            <person name="Morin E."/>
            <person name="Otillar R."/>
            <person name="Lindquist E.A."/>
            <person name="Sun H."/>
            <person name="LaButti K.M."/>
            <person name="Schmutz J."/>
            <person name="Jabbour D."/>
            <person name="Luo H."/>
            <person name="Baker S.E."/>
            <person name="Pisabarro A.G."/>
            <person name="Walton J.D."/>
            <person name="Blanchette R.A."/>
            <person name="Henrissat B."/>
            <person name="Martin F."/>
            <person name="Cullen D."/>
            <person name="Hibbett D.S."/>
            <person name="Grigoriev I.V."/>
        </authorList>
    </citation>
    <scope>NUCLEOTIDE SEQUENCE [LARGE SCALE GENOMIC DNA]</scope>
    <source>
        <strain evidence="4">FD-172 SS1</strain>
    </source>
</reference>
<dbReference type="STRING" id="930990.A0A067MAH1"/>
<dbReference type="PANTHER" id="PTHR28083:SF1">
    <property type="entry name" value="GOOD FOR FULL DBP5 ACTIVITY PROTEIN 2"/>
    <property type="match status" value="1"/>
</dbReference>
<dbReference type="EMBL" id="KL198048">
    <property type="protein sequence ID" value="KDQ12758.1"/>
    <property type="molecule type" value="Genomic_DNA"/>
</dbReference>
<keyword evidence="4" id="KW-1185">Reference proteome</keyword>
<accession>A0A067MAH1</accession>
<protein>
    <recommendedName>
        <fullName evidence="2">Gfd2/YDR514C-like C-terminal domain-containing protein</fullName>
    </recommendedName>
</protein>
<name>A0A067MAH1_BOTB1</name>
<dbReference type="OrthoDB" id="5953249at2759"/>
<evidence type="ECO:0000313" key="3">
    <source>
        <dbReference type="EMBL" id="KDQ12758.1"/>
    </source>
</evidence>
<dbReference type="AlphaFoldDB" id="A0A067MAH1"/>
<proteinExistence type="predicted"/>
<dbReference type="InterPro" id="IPR048519">
    <property type="entry name" value="Gfd2/YDR514C-like_C"/>
</dbReference>
<dbReference type="SUPFAM" id="SSF53098">
    <property type="entry name" value="Ribonuclease H-like"/>
    <property type="match status" value="1"/>
</dbReference>
<gene>
    <name evidence="3" type="ORF">BOTBODRAFT_34216</name>
</gene>